<dbReference type="WBParaSite" id="SSLN_0001251601-mRNA-1">
    <property type="protein sequence ID" value="SSLN_0001251601-mRNA-1"/>
    <property type="gene ID" value="SSLN_0001251601"/>
</dbReference>
<reference evidence="2 3" key="2">
    <citation type="submission" date="2018-11" db="EMBL/GenBank/DDBJ databases">
        <authorList>
            <consortium name="Pathogen Informatics"/>
        </authorList>
    </citation>
    <scope>NUCLEOTIDE SEQUENCE [LARGE SCALE GENOMIC DNA]</scope>
    <source>
        <strain evidence="2 3">NST_G2</strain>
    </source>
</reference>
<protein>
    <submittedName>
        <fullName evidence="4">Endo/exonuclease/phosphatase domain-containing protein</fullName>
    </submittedName>
</protein>
<dbReference type="GO" id="GO:0003824">
    <property type="term" value="F:catalytic activity"/>
    <property type="evidence" value="ECO:0007669"/>
    <property type="project" value="InterPro"/>
</dbReference>
<dbReference type="GO" id="GO:0061343">
    <property type="term" value="P:cell adhesion involved in heart morphogenesis"/>
    <property type="evidence" value="ECO:0007669"/>
    <property type="project" value="TreeGrafter"/>
</dbReference>
<organism evidence="4">
    <name type="scientific">Schistocephalus solidus</name>
    <name type="common">Tapeworm</name>
    <dbReference type="NCBI Taxonomy" id="70667"/>
    <lineage>
        <taxon>Eukaryota</taxon>
        <taxon>Metazoa</taxon>
        <taxon>Spiralia</taxon>
        <taxon>Lophotrochozoa</taxon>
        <taxon>Platyhelminthes</taxon>
        <taxon>Cestoda</taxon>
        <taxon>Eucestoda</taxon>
        <taxon>Diphyllobothriidea</taxon>
        <taxon>Diphyllobothriidae</taxon>
        <taxon>Schistocephalus</taxon>
    </lineage>
</organism>
<accession>A0A183T6G7</accession>
<dbReference type="OrthoDB" id="6058249at2759"/>
<dbReference type="AlphaFoldDB" id="A0A183T6G7"/>
<evidence type="ECO:0000259" key="1">
    <source>
        <dbReference type="Pfam" id="PF14529"/>
    </source>
</evidence>
<dbReference type="PANTHER" id="PTHR33395:SF21">
    <property type="entry name" value="PERICARDIN"/>
    <property type="match status" value="1"/>
</dbReference>
<dbReference type="Gene3D" id="3.60.10.10">
    <property type="entry name" value="Endonuclease/exonuclease/phosphatase"/>
    <property type="match status" value="1"/>
</dbReference>
<dbReference type="GO" id="GO:0007508">
    <property type="term" value="P:larval heart development"/>
    <property type="evidence" value="ECO:0007669"/>
    <property type="project" value="TreeGrafter"/>
</dbReference>
<reference evidence="4" key="1">
    <citation type="submission" date="2016-06" db="UniProtKB">
        <authorList>
            <consortium name="WormBaseParasite"/>
        </authorList>
    </citation>
    <scope>IDENTIFICATION</scope>
</reference>
<feature type="domain" description="Endonuclease/exonuclease/phosphatase" evidence="1">
    <location>
        <begin position="156"/>
        <end position="234"/>
    </location>
</feature>
<sequence>MWPLGRAQLQGATSENWVPVRGGHRRIHHLHETNGVTKCYLCGATPISFHGNMSLPVLSPDPDPVAEEHVRIAKRSRNEHGESSRSSGSLNSINPDLLLNEGAKQIISLLPKLDELKIYLCQTLSDIISITESWLTTKVDDREVAIRTPGSQPLEILTVYQPPRNDPQTDSSLIDDLEAFASRSEVMIMGDFNAPNIDWTLSSAPGSELNFDRRLLEAIHKRFLTQHVLSPTRIREG</sequence>
<dbReference type="PANTHER" id="PTHR33395">
    <property type="entry name" value="TRANSCRIPTASE, PUTATIVE-RELATED-RELATED"/>
    <property type="match status" value="1"/>
</dbReference>
<dbReference type="SUPFAM" id="SSF56219">
    <property type="entry name" value="DNase I-like"/>
    <property type="match status" value="1"/>
</dbReference>
<evidence type="ECO:0000313" key="2">
    <source>
        <dbReference type="EMBL" id="VDL98450.1"/>
    </source>
</evidence>
<dbReference type="EMBL" id="UYSU01036998">
    <property type="protein sequence ID" value="VDL98450.1"/>
    <property type="molecule type" value="Genomic_DNA"/>
</dbReference>
<dbReference type="InterPro" id="IPR036691">
    <property type="entry name" value="Endo/exonu/phosph_ase_sf"/>
</dbReference>
<dbReference type="InterPro" id="IPR005135">
    <property type="entry name" value="Endo/exonuclease/phosphatase"/>
</dbReference>
<dbReference type="GO" id="GO:0031012">
    <property type="term" value="C:extracellular matrix"/>
    <property type="evidence" value="ECO:0007669"/>
    <property type="project" value="TreeGrafter"/>
</dbReference>
<dbReference type="Pfam" id="PF14529">
    <property type="entry name" value="Exo_endo_phos_2"/>
    <property type="match status" value="1"/>
</dbReference>
<name>A0A183T6G7_SCHSO</name>
<evidence type="ECO:0000313" key="3">
    <source>
        <dbReference type="Proteomes" id="UP000275846"/>
    </source>
</evidence>
<gene>
    <name evidence="2" type="ORF">SSLN_LOCUS12065</name>
</gene>
<proteinExistence type="predicted"/>
<keyword evidence="3" id="KW-1185">Reference proteome</keyword>
<evidence type="ECO:0000313" key="4">
    <source>
        <dbReference type="WBParaSite" id="SSLN_0001251601-mRNA-1"/>
    </source>
</evidence>
<dbReference type="Proteomes" id="UP000275846">
    <property type="component" value="Unassembled WGS sequence"/>
</dbReference>